<reference evidence="2" key="1">
    <citation type="journal article" date="2023" name="Mol. Phylogenet. Evol.">
        <title>Genome-scale phylogeny and comparative genomics of the fungal order Sordariales.</title>
        <authorList>
            <person name="Hensen N."/>
            <person name="Bonometti L."/>
            <person name="Westerberg I."/>
            <person name="Brannstrom I.O."/>
            <person name="Guillou S."/>
            <person name="Cros-Aarteil S."/>
            <person name="Calhoun S."/>
            <person name="Haridas S."/>
            <person name="Kuo A."/>
            <person name="Mondo S."/>
            <person name="Pangilinan J."/>
            <person name="Riley R."/>
            <person name="LaButti K."/>
            <person name="Andreopoulos B."/>
            <person name="Lipzen A."/>
            <person name="Chen C."/>
            <person name="Yan M."/>
            <person name="Daum C."/>
            <person name="Ng V."/>
            <person name="Clum A."/>
            <person name="Steindorff A."/>
            <person name="Ohm R.A."/>
            <person name="Martin F."/>
            <person name="Silar P."/>
            <person name="Natvig D.O."/>
            <person name="Lalanne C."/>
            <person name="Gautier V."/>
            <person name="Ament-Velasquez S.L."/>
            <person name="Kruys A."/>
            <person name="Hutchinson M.I."/>
            <person name="Powell A.J."/>
            <person name="Barry K."/>
            <person name="Miller A.N."/>
            <person name="Grigoriev I.V."/>
            <person name="Debuchy R."/>
            <person name="Gladieux P."/>
            <person name="Hiltunen Thoren M."/>
            <person name="Johannesson H."/>
        </authorList>
    </citation>
    <scope>NUCLEOTIDE SEQUENCE</scope>
    <source>
        <strain evidence="2">CBS 118394</strain>
    </source>
</reference>
<feature type="compositionally biased region" description="Polar residues" evidence="1">
    <location>
        <begin position="109"/>
        <end position="120"/>
    </location>
</feature>
<feature type="region of interest" description="Disordered" evidence="1">
    <location>
        <begin position="62"/>
        <end position="120"/>
    </location>
</feature>
<feature type="compositionally biased region" description="Acidic residues" evidence="1">
    <location>
        <begin position="772"/>
        <end position="788"/>
    </location>
</feature>
<dbReference type="Proteomes" id="UP001283341">
    <property type="component" value="Unassembled WGS sequence"/>
</dbReference>
<dbReference type="PANTHER" id="PTHR39597:SF1">
    <property type="entry name" value="UBA DOMAIN-CONTAINING PROTEIN RUP1"/>
    <property type="match status" value="1"/>
</dbReference>
<dbReference type="InterPro" id="IPR055335">
    <property type="entry name" value="Ucp6/RUP1"/>
</dbReference>
<comment type="caution">
    <text evidence="2">The sequence shown here is derived from an EMBL/GenBank/DDBJ whole genome shotgun (WGS) entry which is preliminary data.</text>
</comment>
<feature type="compositionally biased region" description="Pro residues" evidence="1">
    <location>
        <begin position="161"/>
        <end position="172"/>
    </location>
</feature>
<feature type="region of interest" description="Disordered" evidence="1">
    <location>
        <begin position="884"/>
        <end position="953"/>
    </location>
</feature>
<accession>A0AAE0II52</accession>
<dbReference type="GO" id="GO:0016579">
    <property type="term" value="P:protein deubiquitination"/>
    <property type="evidence" value="ECO:0007669"/>
    <property type="project" value="TreeGrafter"/>
</dbReference>
<name>A0AAE0II52_9PEZI</name>
<feature type="region of interest" description="Disordered" evidence="1">
    <location>
        <begin position="155"/>
        <end position="177"/>
    </location>
</feature>
<organism evidence="2 3">
    <name type="scientific">Apodospora peruviana</name>
    <dbReference type="NCBI Taxonomy" id="516989"/>
    <lineage>
        <taxon>Eukaryota</taxon>
        <taxon>Fungi</taxon>
        <taxon>Dikarya</taxon>
        <taxon>Ascomycota</taxon>
        <taxon>Pezizomycotina</taxon>
        <taxon>Sordariomycetes</taxon>
        <taxon>Sordariomycetidae</taxon>
        <taxon>Sordariales</taxon>
        <taxon>Lasiosphaeriaceae</taxon>
        <taxon>Apodospora</taxon>
    </lineage>
</organism>
<gene>
    <name evidence="2" type="ORF">B0H66DRAFT_123462</name>
</gene>
<reference evidence="2" key="2">
    <citation type="submission" date="2023-06" db="EMBL/GenBank/DDBJ databases">
        <authorList>
            <consortium name="Lawrence Berkeley National Laboratory"/>
            <person name="Haridas S."/>
            <person name="Hensen N."/>
            <person name="Bonometti L."/>
            <person name="Westerberg I."/>
            <person name="Brannstrom I.O."/>
            <person name="Guillou S."/>
            <person name="Cros-Aarteil S."/>
            <person name="Calhoun S."/>
            <person name="Kuo A."/>
            <person name="Mondo S."/>
            <person name="Pangilinan J."/>
            <person name="Riley R."/>
            <person name="Labutti K."/>
            <person name="Andreopoulos B."/>
            <person name="Lipzen A."/>
            <person name="Chen C."/>
            <person name="Yanf M."/>
            <person name="Daum C."/>
            <person name="Ng V."/>
            <person name="Clum A."/>
            <person name="Steindorff A."/>
            <person name="Ohm R."/>
            <person name="Martin F."/>
            <person name="Silar P."/>
            <person name="Natvig D."/>
            <person name="Lalanne C."/>
            <person name="Gautier V."/>
            <person name="Ament-Velasquez S.L."/>
            <person name="Kruys A."/>
            <person name="Hutchinson M.I."/>
            <person name="Powell A.J."/>
            <person name="Barry K."/>
            <person name="Miller A.N."/>
            <person name="Grigoriev I.V."/>
            <person name="Debuchy R."/>
            <person name="Gladieux P."/>
            <person name="Thoren M.H."/>
            <person name="Johannesson H."/>
        </authorList>
    </citation>
    <scope>NUCLEOTIDE SEQUENCE</scope>
    <source>
        <strain evidence="2">CBS 118394</strain>
    </source>
</reference>
<feature type="compositionally biased region" description="Polar residues" evidence="1">
    <location>
        <begin position="905"/>
        <end position="914"/>
    </location>
</feature>
<proteinExistence type="predicted"/>
<protein>
    <recommendedName>
        <fullName evidence="4">Ubiquitin interaction domain-containing protein</fullName>
    </recommendedName>
</protein>
<dbReference type="GO" id="GO:0005634">
    <property type="term" value="C:nucleus"/>
    <property type="evidence" value="ECO:0007669"/>
    <property type="project" value="TreeGrafter"/>
</dbReference>
<evidence type="ECO:0000313" key="3">
    <source>
        <dbReference type="Proteomes" id="UP001283341"/>
    </source>
</evidence>
<feature type="compositionally biased region" description="Polar residues" evidence="1">
    <location>
        <begin position="757"/>
        <end position="769"/>
    </location>
</feature>
<dbReference type="PANTHER" id="PTHR39597">
    <property type="entry name" value="UBA DOMAIN-CONTAINING PROTEIN RUP1"/>
    <property type="match status" value="1"/>
</dbReference>
<evidence type="ECO:0000256" key="1">
    <source>
        <dbReference type="SAM" id="MobiDB-lite"/>
    </source>
</evidence>
<evidence type="ECO:0008006" key="4">
    <source>
        <dbReference type="Google" id="ProtNLM"/>
    </source>
</evidence>
<sequence length="953" mass="106644">MAYSEPTEDLIGMVMEITGSTERDRPIITAALQQKGNDVEAVIAEFFDAGADKFRSRYGWDETPFLSNREGDEPSAAGGGNPSFVIHPPDDNQVLYGADPYPGAPSRPPSRTNNRSPMSTNMVDLSSVEYTGDTPISRQEEEAQLQRAINESLNASGVQSPQPPPGPPPLPPLLSQQESGITSAGLGHVHFGPANRPDYDPNEWAMIQLKNNEADPEPARRGRTSGVPAFLRCRSSEDWKQHRLGGLLTVLHSIPAARNVLLRTGPEPPYGYGQDPEWWKGNPILPPDMQRDREKSLYEGLDGYFLPPWCDEVHRLIAFLDSTERSYGTADILADCRHEQVNDSGDREWDFFLNFLWYQRDTDDRIPDTVLTSTYNSIQGSEQNLHQCNITDVNITGQDLPEAKSLYDILDRLYFADPDVDMEIARSTSITQAAKVTIFRFTNQDGFSGPIDIPETLYIDRYLASNREMIAQYELEKPTLRSAVKESHAREKHLTEGFDPKSQKSYDRRTIGKAAIQRCWEKIRQIKNQAFWKDHQEDRTKGEAGFYLPEHTGQPNLTSDEALVVAYYEAKIRTLETNLADIDSILNNIILPERAALEKLSEELLKGYREPSPKNGWNPTHRYTLRGVVSEVNKVFLRRREPVLMEMDDASAPVEQWLKIWVSPEDDNVVMSEPTTFDVVLSEGCGHNKCPVLIYATEKVMDENPDPLSSALRTFVKFDNRHFKQEQVQSELHGLPREKKRGSPGGAGSQPKRRNRSNSMDSMATNQASVGDLDDDMRDAPFENDDDLPVGVSDSIVMNMDHDDMLPQHHREHREALVDVSDSQQRYNAHSFQGDGSVDDPVDLLTPDPEAMDYTNTNGLSGISEFGSSPSTVGRTSRQLASVYIDSDQAKRDESSINGGDIPLSSGTTQNQQPEMKERATMPLLTRADTIKSLSGDRDDNELASGMDGPPVS</sequence>
<dbReference type="EMBL" id="JAUEDM010000002">
    <property type="protein sequence ID" value="KAK3325419.1"/>
    <property type="molecule type" value="Genomic_DNA"/>
</dbReference>
<dbReference type="AlphaFoldDB" id="A0AAE0II52"/>
<dbReference type="GO" id="GO:0005829">
    <property type="term" value="C:cytosol"/>
    <property type="evidence" value="ECO:0007669"/>
    <property type="project" value="TreeGrafter"/>
</dbReference>
<feature type="region of interest" description="Disordered" evidence="1">
    <location>
        <begin position="728"/>
        <end position="790"/>
    </location>
</feature>
<evidence type="ECO:0000313" key="2">
    <source>
        <dbReference type="EMBL" id="KAK3325419.1"/>
    </source>
</evidence>
<keyword evidence="3" id="KW-1185">Reference proteome</keyword>